<protein>
    <submittedName>
        <fullName evidence="2">Glucosaminidase domain-containing protein</fullName>
    </submittedName>
</protein>
<dbReference type="Pfam" id="PF01832">
    <property type="entry name" value="Glucosaminidase"/>
    <property type="match status" value="1"/>
</dbReference>
<reference evidence="2 3" key="1">
    <citation type="submission" date="2020-11" db="EMBL/GenBank/DDBJ databases">
        <title>Fusibacter basophilias sp. nov.</title>
        <authorList>
            <person name="Qiu D."/>
        </authorList>
    </citation>
    <scope>NUCLEOTIDE SEQUENCE [LARGE SCALE GENOMIC DNA]</scope>
    <source>
        <strain evidence="2 3">Q10-2</strain>
    </source>
</reference>
<evidence type="ECO:0000259" key="1">
    <source>
        <dbReference type="SMART" id="SM00047"/>
    </source>
</evidence>
<accession>A0ABR9ZRY8</accession>
<evidence type="ECO:0000313" key="2">
    <source>
        <dbReference type="EMBL" id="MBF4692883.1"/>
    </source>
</evidence>
<keyword evidence="3" id="KW-1185">Reference proteome</keyword>
<dbReference type="InterPro" id="IPR023346">
    <property type="entry name" value="Lysozyme-like_dom_sf"/>
</dbReference>
<name>A0ABR9ZRY8_9FIRM</name>
<evidence type="ECO:0000313" key="3">
    <source>
        <dbReference type="Proteomes" id="UP000614200"/>
    </source>
</evidence>
<dbReference type="Proteomes" id="UP000614200">
    <property type="component" value="Unassembled WGS sequence"/>
</dbReference>
<dbReference type="SMART" id="SM00047">
    <property type="entry name" value="LYZ2"/>
    <property type="match status" value="1"/>
</dbReference>
<sequence>MSFKINMPSVQSGPSQIGPSKSYYETQARFQSILENKLNVKATPDVTETSKVSRAKTEDQGFDAQNVLLKSGVSADALNEKLEGTALAGLGNDFVAAEQKYGINAWFLTGLAIHESGFGTSRIAQDKNNIFGFRAYDATPYSSAAQFDSRGDSIDKVAQYLAEHYTNPSGKYFNGISVDAIGKRYATDPNWSNALQSRVAQLMKLG</sequence>
<proteinExistence type="predicted"/>
<dbReference type="Gene3D" id="1.10.530.10">
    <property type="match status" value="1"/>
</dbReference>
<dbReference type="InterPro" id="IPR002901">
    <property type="entry name" value="MGlyc_endo_b_GlcNAc-like_dom"/>
</dbReference>
<gene>
    <name evidence="2" type="ORF">ISU02_07115</name>
</gene>
<dbReference type="SUPFAM" id="SSF53955">
    <property type="entry name" value="Lysozyme-like"/>
    <property type="match status" value="1"/>
</dbReference>
<dbReference type="EMBL" id="JADKNH010000004">
    <property type="protein sequence ID" value="MBF4692883.1"/>
    <property type="molecule type" value="Genomic_DNA"/>
</dbReference>
<feature type="domain" description="Mannosyl-glycoprotein endo-beta-N-acetylglucosamidase-like" evidence="1">
    <location>
        <begin position="79"/>
        <end position="204"/>
    </location>
</feature>
<dbReference type="RefSeq" id="WP_194701128.1">
    <property type="nucleotide sequence ID" value="NZ_JADKNH010000004.1"/>
</dbReference>
<organism evidence="2 3">
    <name type="scientific">Fusibacter ferrireducens</name>
    <dbReference type="NCBI Taxonomy" id="2785058"/>
    <lineage>
        <taxon>Bacteria</taxon>
        <taxon>Bacillati</taxon>
        <taxon>Bacillota</taxon>
        <taxon>Clostridia</taxon>
        <taxon>Eubacteriales</taxon>
        <taxon>Eubacteriales Family XII. Incertae Sedis</taxon>
        <taxon>Fusibacter</taxon>
    </lineage>
</organism>
<comment type="caution">
    <text evidence="2">The sequence shown here is derived from an EMBL/GenBank/DDBJ whole genome shotgun (WGS) entry which is preliminary data.</text>
</comment>